<evidence type="ECO:0000256" key="1">
    <source>
        <dbReference type="ARBA" id="ARBA00010641"/>
    </source>
</evidence>
<gene>
    <name evidence="7" type="ORF">MUN53_08800</name>
</gene>
<evidence type="ECO:0000256" key="3">
    <source>
        <dbReference type="ARBA" id="ARBA00023082"/>
    </source>
</evidence>
<dbReference type="InterPro" id="IPR013324">
    <property type="entry name" value="RNA_pol_sigma_r3/r4-like"/>
</dbReference>
<sequence length="190" mass="22463">MDVPYDLNKVKKGDKNAFRSFFGYFYPKLMALACRFVDSQVAEDLVQDVFASYWEKKHLIEADDIHSFLFKWLQNSCLNHIKHQMVVQDYEERVRIAEARLEAMGKSEEQSEVLKHILSQDLRELVEKSISKLPPKCAEAFRLYYFADLSRKEIGERLDVSNRTVEGYIRQALLVLRDELRPIFFLIFML</sequence>
<evidence type="ECO:0000259" key="6">
    <source>
        <dbReference type="Pfam" id="PF08281"/>
    </source>
</evidence>
<keyword evidence="8" id="KW-1185">Reference proteome</keyword>
<dbReference type="Pfam" id="PF04542">
    <property type="entry name" value="Sigma70_r2"/>
    <property type="match status" value="1"/>
</dbReference>
<keyword evidence="3" id="KW-0731">Sigma factor</keyword>
<feature type="domain" description="RNA polymerase sigma-70 region 2" evidence="5">
    <location>
        <begin position="23"/>
        <end position="84"/>
    </location>
</feature>
<accession>A0ABT0C123</accession>
<protein>
    <submittedName>
        <fullName evidence="7">RNA polymerase sigma-70 factor</fullName>
    </submittedName>
</protein>
<dbReference type="EMBL" id="JAKZMM010000019">
    <property type="protein sequence ID" value="MCJ2380706.1"/>
    <property type="molecule type" value="Genomic_DNA"/>
</dbReference>
<dbReference type="SUPFAM" id="SSF88946">
    <property type="entry name" value="Sigma2 domain of RNA polymerase sigma factors"/>
    <property type="match status" value="1"/>
</dbReference>
<keyword evidence="2" id="KW-0805">Transcription regulation</keyword>
<dbReference type="PANTHER" id="PTHR43133">
    <property type="entry name" value="RNA POLYMERASE ECF-TYPE SIGMA FACTO"/>
    <property type="match status" value="1"/>
</dbReference>
<dbReference type="Proteomes" id="UP001165444">
    <property type="component" value="Unassembled WGS sequence"/>
</dbReference>
<reference evidence="7 8" key="1">
    <citation type="submission" date="2022-03" db="EMBL/GenBank/DDBJ databases">
        <title>Parabacteroides sp. nov. isolated from swine feces.</title>
        <authorList>
            <person name="Bak J.E."/>
        </authorList>
    </citation>
    <scope>NUCLEOTIDE SEQUENCE [LARGE SCALE GENOMIC DNA]</scope>
    <source>
        <strain evidence="7 8">AGMB00274</strain>
    </source>
</reference>
<dbReference type="SUPFAM" id="SSF88659">
    <property type="entry name" value="Sigma3 and sigma4 domains of RNA polymerase sigma factors"/>
    <property type="match status" value="1"/>
</dbReference>
<evidence type="ECO:0000256" key="4">
    <source>
        <dbReference type="ARBA" id="ARBA00023163"/>
    </source>
</evidence>
<dbReference type="RefSeq" id="WP_022454702.1">
    <property type="nucleotide sequence ID" value="NZ_JAKZMM010000019.1"/>
</dbReference>
<comment type="similarity">
    <text evidence="1">Belongs to the sigma-70 factor family. ECF subfamily.</text>
</comment>
<dbReference type="NCBIfam" id="TIGR02985">
    <property type="entry name" value="Sig70_bacteroi1"/>
    <property type="match status" value="1"/>
</dbReference>
<dbReference type="InterPro" id="IPR007627">
    <property type="entry name" value="RNA_pol_sigma70_r2"/>
</dbReference>
<dbReference type="NCBIfam" id="TIGR02937">
    <property type="entry name" value="sigma70-ECF"/>
    <property type="match status" value="1"/>
</dbReference>
<dbReference type="InterPro" id="IPR013249">
    <property type="entry name" value="RNA_pol_sigma70_r4_t2"/>
</dbReference>
<dbReference type="Gene3D" id="1.10.10.10">
    <property type="entry name" value="Winged helix-like DNA-binding domain superfamily/Winged helix DNA-binding domain"/>
    <property type="match status" value="1"/>
</dbReference>
<evidence type="ECO:0000313" key="7">
    <source>
        <dbReference type="EMBL" id="MCJ2380706.1"/>
    </source>
</evidence>
<feature type="domain" description="RNA polymerase sigma factor 70 region 4 type 2" evidence="6">
    <location>
        <begin position="124"/>
        <end position="173"/>
    </location>
</feature>
<dbReference type="InterPro" id="IPR036388">
    <property type="entry name" value="WH-like_DNA-bd_sf"/>
</dbReference>
<comment type="caution">
    <text evidence="7">The sequence shown here is derived from an EMBL/GenBank/DDBJ whole genome shotgun (WGS) entry which is preliminary data.</text>
</comment>
<dbReference type="CDD" id="cd06171">
    <property type="entry name" value="Sigma70_r4"/>
    <property type="match status" value="1"/>
</dbReference>
<evidence type="ECO:0000256" key="2">
    <source>
        <dbReference type="ARBA" id="ARBA00023015"/>
    </source>
</evidence>
<keyword evidence="4" id="KW-0804">Transcription</keyword>
<proteinExistence type="inferred from homology"/>
<dbReference type="Gene3D" id="1.10.1740.10">
    <property type="match status" value="1"/>
</dbReference>
<dbReference type="InterPro" id="IPR014327">
    <property type="entry name" value="RNA_pol_sigma70_bacteroid"/>
</dbReference>
<evidence type="ECO:0000313" key="8">
    <source>
        <dbReference type="Proteomes" id="UP001165444"/>
    </source>
</evidence>
<dbReference type="InterPro" id="IPR014284">
    <property type="entry name" value="RNA_pol_sigma-70_dom"/>
</dbReference>
<dbReference type="InterPro" id="IPR013325">
    <property type="entry name" value="RNA_pol_sigma_r2"/>
</dbReference>
<evidence type="ECO:0000259" key="5">
    <source>
        <dbReference type="Pfam" id="PF04542"/>
    </source>
</evidence>
<organism evidence="7 8">
    <name type="scientific">Parabacteroides faecalis</name>
    <dbReference type="NCBI Taxonomy" id="2924040"/>
    <lineage>
        <taxon>Bacteria</taxon>
        <taxon>Pseudomonadati</taxon>
        <taxon>Bacteroidota</taxon>
        <taxon>Bacteroidia</taxon>
        <taxon>Bacteroidales</taxon>
        <taxon>Tannerellaceae</taxon>
        <taxon>Parabacteroides</taxon>
    </lineage>
</organism>
<dbReference type="InterPro" id="IPR039425">
    <property type="entry name" value="RNA_pol_sigma-70-like"/>
</dbReference>
<dbReference type="Pfam" id="PF08281">
    <property type="entry name" value="Sigma70_r4_2"/>
    <property type="match status" value="1"/>
</dbReference>
<name>A0ABT0C123_9BACT</name>
<dbReference type="PANTHER" id="PTHR43133:SF46">
    <property type="entry name" value="RNA POLYMERASE SIGMA-70 FACTOR ECF SUBFAMILY"/>
    <property type="match status" value="1"/>
</dbReference>